<keyword evidence="2" id="KW-1185">Reference proteome</keyword>
<feature type="region of interest" description="Disordered" evidence="1">
    <location>
        <begin position="1"/>
        <end position="58"/>
    </location>
</feature>
<dbReference type="AlphaFoldDB" id="A0A9C6U2I9"/>
<feature type="region of interest" description="Disordered" evidence="1">
    <location>
        <begin position="102"/>
        <end position="139"/>
    </location>
</feature>
<reference evidence="3" key="1">
    <citation type="submission" date="2025-08" db="UniProtKB">
        <authorList>
            <consortium name="RefSeq"/>
        </authorList>
    </citation>
    <scope>IDENTIFICATION</scope>
    <source>
        <tissue evidence="3">Whole organism</tissue>
    </source>
</reference>
<gene>
    <name evidence="3" type="primary">LOC127749545</name>
</gene>
<protein>
    <submittedName>
        <fullName evidence="3">Uncharacterized protein LOC127749545</fullName>
    </submittedName>
</protein>
<name>A0A9C6U2I9_FRAOC</name>
<dbReference type="GeneID" id="127749545"/>
<organism evidence="2 3">
    <name type="scientific">Frankliniella occidentalis</name>
    <name type="common">Western flower thrips</name>
    <name type="synonym">Euthrips occidentalis</name>
    <dbReference type="NCBI Taxonomy" id="133901"/>
    <lineage>
        <taxon>Eukaryota</taxon>
        <taxon>Metazoa</taxon>
        <taxon>Ecdysozoa</taxon>
        <taxon>Arthropoda</taxon>
        <taxon>Hexapoda</taxon>
        <taxon>Insecta</taxon>
        <taxon>Pterygota</taxon>
        <taxon>Neoptera</taxon>
        <taxon>Paraneoptera</taxon>
        <taxon>Thysanoptera</taxon>
        <taxon>Terebrantia</taxon>
        <taxon>Thripoidea</taxon>
        <taxon>Thripidae</taxon>
        <taxon>Frankliniella</taxon>
    </lineage>
</organism>
<feature type="compositionally biased region" description="Pro residues" evidence="1">
    <location>
        <begin position="14"/>
        <end position="28"/>
    </location>
</feature>
<sequence length="139" mass="14875">MSWEAPGGVSTPSHPRPPLRPGVSPRPPHPSRHLDNEDAMDEFPVPPPPAPAEQPVQAAVVPAAPEELAAEEQAAACTLQQQQAPQDQAAAVALDSTKACIRAPSAPSRPHTPAARPPQLVILQDQSPKQSNNEKYFWR</sequence>
<evidence type="ECO:0000256" key="1">
    <source>
        <dbReference type="SAM" id="MobiDB-lite"/>
    </source>
</evidence>
<feature type="compositionally biased region" description="Polar residues" evidence="1">
    <location>
        <begin position="124"/>
        <end position="139"/>
    </location>
</feature>
<evidence type="ECO:0000313" key="3">
    <source>
        <dbReference type="RefSeq" id="XP_052124086.1"/>
    </source>
</evidence>
<dbReference type="Proteomes" id="UP000504606">
    <property type="component" value="Unplaced"/>
</dbReference>
<dbReference type="RefSeq" id="XP_052124086.1">
    <property type="nucleotide sequence ID" value="XM_052268126.1"/>
</dbReference>
<accession>A0A9C6U2I9</accession>
<proteinExistence type="predicted"/>
<dbReference type="KEGG" id="foc:127749545"/>
<evidence type="ECO:0000313" key="2">
    <source>
        <dbReference type="Proteomes" id="UP000504606"/>
    </source>
</evidence>